<evidence type="ECO:0000256" key="1">
    <source>
        <dbReference type="SAM" id="Phobius"/>
    </source>
</evidence>
<dbReference type="AlphaFoldDB" id="K1TXS6"/>
<gene>
    <name evidence="2" type="ORF">OBE_01721</name>
</gene>
<proteinExistence type="predicted"/>
<sequence>GVLAGSYFKLNPILLIVLSAAAGIAIYL</sequence>
<feature type="non-terminal residue" evidence="2">
    <location>
        <position position="1"/>
    </location>
</feature>
<name>K1TXS6_9ZZZZ</name>
<protein>
    <submittedName>
        <fullName evidence="2">Uncharacterized protein</fullName>
    </submittedName>
</protein>
<dbReference type="EMBL" id="AJWZ01001152">
    <property type="protein sequence ID" value="EKC74693.1"/>
    <property type="molecule type" value="Genomic_DNA"/>
</dbReference>
<accession>K1TXS6</accession>
<organism evidence="2">
    <name type="scientific">human gut metagenome</name>
    <dbReference type="NCBI Taxonomy" id="408170"/>
    <lineage>
        <taxon>unclassified sequences</taxon>
        <taxon>metagenomes</taxon>
        <taxon>organismal metagenomes</taxon>
    </lineage>
</organism>
<keyword evidence="1" id="KW-1133">Transmembrane helix</keyword>
<comment type="caution">
    <text evidence="2">The sequence shown here is derived from an EMBL/GenBank/DDBJ whole genome shotgun (WGS) entry which is preliminary data.</text>
</comment>
<reference evidence="2" key="1">
    <citation type="journal article" date="2013" name="Environ. Microbiol.">
        <title>Microbiota from the distal guts of lean and obese adolescents exhibit partial functional redundancy besides clear differences in community structure.</title>
        <authorList>
            <person name="Ferrer M."/>
            <person name="Ruiz A."/>
            <person name="Lanza F."/>
            <person name="Haange S.B."/>
            <person name="Oberbach A."/>
            <person name="Till H."/>
            <person name="Bargiela R."/>
            <person name="Campoy C."/>
            <person name="Segura M.T."/>
            <person name="Richter M."/>
            <person name="von Bergen M."/>
            <person name="Seifert J."/>
            <person name="Suarez A."/>
        </authorList>
    </citation>
    <scope>NUCLEOTIDE SEQUENCE</scope>
</reference>
<feature type="transmembrane region" description="Helical" evidence="1">
    <location>
        <begin position="6"/>
        <end position="27"/>
    </location>
</feature>
<keyword evidence="1" id="KW-0812">Transmembrane</keyword>
<keyword evidence="1" id="KW-0472">Membrane</keyword>
<evidence type="ECO:0000313" key="2">
    <source>
        <dbReference type="EMBL" id="EKC74693.1"/>
    </source>
</evidence>